<dbReference type="InterPro" id="IPR012809">
    <property type="entry name" value="ECF_CbiQ"/>
</dbReference>
<organism evidence="7 8">
    <name type="scientific">Sporanaerobacter acetigenes DSM 13106</name>
    <dbReference type="NCBI Taxonomy" id="1123281"/>
    <lineage>
        <taxon>Bacteria</taxon>
        <taxon>Bacillati</taxon>
        <taxon>Bacillota</taxon>
        <taxon>Tissierellia</taxon>
        <taxon>Tissierellales</taxon>
        <taxon>Sporanaerobacteraceae</taxon>
        <taxon>Sporanaerobacter</taxon>
    </lineage>
</organism>
<dbReference type="RefSeq" id="WP_072744790.1">
    <property type="nucleotide sequence ID" value="NZ_FQXR01000011.1"/>
</dbReference>
<evidence type="ECO:0000256" key="3">
    <source>
        <dbReference type="ARBA" id="ARBA00022692"/>
    </source>
</evidence>
<keyword evidence="4 6" id="KW-1133">Transmembrane helix</keyword>
<dbReference type="OrthoDB" id="9815246at2"/>
<dbReference type="InterPro" id="IPR052770">
    <property type="entry name" value="Cobalt_transport_CbiQ"/>
</dbReference>
<dbReference type="GO" id="GO:0006824">
    <property type="term" value="P:cobalt ion transport"/>
    <property type="evidence" value="ECO:0007669"/>
    <property type="project" value="InterPro"/>
</dbReference>
<proteinExistence type="predicted"/>
<protein>
    <submittedName>
        <fullName evidence="7">Cobalt/nickel transport system permease protein</fullName>
    </submittedName>
</protein>
<keyword evidence="8" id="KW-1185">Reference proteome</keyword>
<name>A0A1M5YG22_9FIRM</name>
<evidence type="ECO:0000256" key="4">
    <source>
        <dbReference type="ARBA" id="ARBA00022989"/>
    </source>
</evidence>
<evidence type="ECO:0000256" key="2">
    <source>
        <dbReference type="ARBA" id="ARBA00022475"/>
    </source>
</evidence>
<dbReference type="InterPro" id="IPR003339">
    <property type="entry name" value="ABC/ECF_trnsptr_transmembrane"/>
</dbReference>
<evidence type="ECO:0000313" key="7">
    <source>
        <dbReference type="EMBL" id="SHI10453.1"/>
    </source>
</evidence>
<dbReference type="STRING" id="1123281.SAMN02745180_02142"/>
<dbReference type="CDD" id="cd16914">
    <property type="entry name" value="EcfT"/>
    <property type="match status" value="1"/>
</dbReference>
<keyword evidence="3 6" id="KW-0812">Transmembrane</keyword>
<keyword evidence="2" id="KW-1003">Cell membrane</keyword>
<dbReference type="Pfam" id="PF02361">
    <property type="entry name" value="CbiQ"/>
    <property type="match status" value="1"/>
</dbReference>
<dbReference type="GO" id="GO:0043190">
    <property type="term" value="C:ATP-binding cassette (ABC) transporter complex"/>
    <property type="evidence" value="ECO:0007669"/>
    <property type="project" value="InterPro"/>
</dbReference>
<feature type="transmembrane region" description="Helical" evidence="6">
    <location>
        <begin position="114"/>
        <end position="136"/>
    </location>
</feature>
<dbReference type="AlphaFoldDB" id="A0A1M5YG22"/>
<feature type="transmembrane region" description="Helical" evidence="6">
    <location>
        <begin position="42"/>
        <end position="59"/>
    </location>
</feature>
<feature type="transmembrane region" description="Helical" evidence="6">
    <location>
        <begin position="66"/>
        <end position="83"/>
    </location>
</feature>
<feature type="transmembrane region" description="Helical" evidence="6">
    <location>
        <begin position="148"/>
        <end position="168"/>
    </location>
</feature>
<dbReference type="Proteomes" id="UP000184389">
    <property type="component" value="Unassembled WGS sequence"/>
</dbReference>
<evidence type="ECO:0000256" key="6">
    <source>
        <dbReference type="SAM" id="Phobius"/>
    </source>
</evidence>
<accession>A0A1M5YG22</accession>
<keyword evidence="5 6" id="KW-0472">Membrane</keyword>
<gene>
    <name evidence="7" type="ORF">SAMN02745180_02142</name>
</gene>
<comment type="subcellular location">
    <subcellularLocation>
        <location evidence="1">Cell membrane</location>
        <topology evidence="1">Multi-pass membrane protein</topology>
    </subcellularLocation>
</comment>
<reference evidence="7 8" key="1">
    <citation type="submission" date="2016-11" db="EMBL/GenBank/DDBJ databases">
        <authorList>
            <person name="Jaros S."/>
            <person name="Januszkiewicz K."/>
            <person name="Wedrychowicz H."/>
        </authorList>
    </citation>
    <scope>NUCLEOTIDE SEQUENCE [LARGE SCALE GENOMIC DNA]</scope>
    <source>
        <strain evidence="7 8">DSM 13106</strain>
    </source>
</reference>
<evidence type="ECO:0000313" key="8">
    <source>
        <dbReference type="Proteomes" id="UP000184389"/>
    </source>
</evidence>
<dbReference type="PANTHER" id="PTHR43723:SF1">
    <property type="entry name" value="COBALT TRANSPORT PROTEIN CBIQ"/>
    <property type="match status" value="1"/>
</dbReference>
<evidence type="ECO:0000256" key="1">
    <source>
        <dbReference type="ARBA" id="ARBA00004651"/>
    </source>
</evidence>
<dbReference type="EMBL" id="FQXR01000011">
    <property type="protein sequence ID" value="SHI10453.1"/>
    <property type="molecule type" value="Genomic_DNA"/>
</dbReference>
<evidence type="ECO:0000256" key="5">
    <source>
        <dbReference type="ARBA" id="ARBA00023136"/>
    </source>
</evidence>
<dbReference type="PANTHER" id="PTHR43723">
    <property type="entry name" value="COBALT TRANSPORT PROTEIN CBIQ"/>
    <property type="match status" value="1"/>
</dbReference>
<dbReference type="NCBIfam" id="TIGR02454">
    <property type="entry name" value="ECF_T_CbiQ"/>
    <property type="match status" value="1"/>
</dbReference>
<sequence length="227" mass="26538">MLLIDKYAYTNRLRNFNPMAKFLFAIGALFIAIGLNNLYVNLIIFLIMFIFTTVIAKIPIKNYLKFYYAPLVFLLVSIITIVINKSTNREVFLCSIKIGQNYFGINENSLSESIFIVFRVLSCISSMFFLSLTTSINQLIKVFKKLKFPPVMVELIVLIYRFIFIFLEESKEIYNAQEMKYGYVGMKNSYRSISLLVKCLFIRIFEKYRDMIISLDSKLYNGEFKVG</sequence>